<dbReference type="SUPFAM" id="SSF46689">
    <property type="entry name" value="Homeodomain-like"/>
    <property type="match status" value="1"/>
</dbReference>
<sequence>MDATAEIVAAAAELLRTGGARAVTTRAVAQAAGVQPPTIFRIFGDKDGLMEAVAEHVMAGYSADKTVKAAAEDGDPVDDLRAAWHAHLQFGLSNPEVFLLLTSPQRPSPAVVAGEEVLRARVNRVAAAGLLSVPEGRAVDMIRAAGTGAVLTLLSQPKADLDGLLDAVLASILTTNPAPPASDTVAVVNAFRAAMPDLPTLSDNERSLLTEWLDRSA</sequence>
<feature type="DNA-binding region" description="H-T-H motif" evidence="4">
    <location>
        <begin position="24"/>
        <end position="43"/>
    </location>
</feature>
<name>A0ABN2J0W2_9ACTN</name>
<dbReference type="InterPro" id="IPR050109">
    <property type="entry name" value="HTH-type_TetR-like_transc_reg"/>
</dbReference>
<dbReference type="EMBL" id="BAAANF010000026">
    <property type="protein sequence ID" value="GAA1715767.1"/>
    <property type="molecule type" value="Genomic_DNA"/>
</dbReference>
<gene>
    <name evidence="6" type="ORF">GCM10009745_75220</name>
</gene>
<comment type="caution">
    <text evidence="6">The sequence shown here is derived from an EMBL/GenBank/DDBJ whole genome shotgun (WGS) entry which is preliminary data.</text>
</comment>
<reference evidence="6 7" key="1">
    <citation type="journal article" date="2019" name="Int. J. Syst. Evol. Microbiol.">
        <title>The Global Catalogue of Microorganisms (GCM) 10K type strain sequencing project: providing services to taxonomists for standard genome sequencing and annotation.</title>
        <authorList>
            <consortium name="The Broad Institute Genomics Platform"/>
            <consortium name="The Broad Institute Genome Sequencing Center for Infectious Disease"/>
            <person name="Wu L."/>
            <person name="Ma J."/>
        </authorList>
    </citation>
    <scope>NUCLEOTIDE SEQUENCE [LARGE SCALE GENOMIC DNA]</scope>
    <source>
        <strain evidence="6 7">JCM 14307</strain>
    </source>
</reference>
<organism evidence="6 7">
    <name type="scientific">Kribbella yunnanensis</name>
    <dbReference type="NCBI Taxonomy" id="190194"/>
    <lineage>
        <taxon>Bacteria</taxon>
        <taxon>Bacillati</taxon>
        <taxon>Actinomycetota</taxon>
        <taxon>Actinomycetes</taxon>
        <taxon>Propionibacteriales</taxon>
        <taxon>Kribbellaceae</taxon>
        <taxon>Kribbella</taxon>
    </lineage>
</organism>
<evidence type="ECO:0000256" key="2">
    <source>
        <dbReference type="ARBA" id="ARBA00023125"/>
    </source>
</evidence>
<dbReference type="PANTHER" id="PTHR30055">
    <property type="entry name" value="HTH-TYPE TRANSCRIPTIONAL REGULATOR RUTR"/>
    <property type="match status" value="1"/>
</dbReference>
<proteinExistence type="predicted"/>
<evidence type="ECO:0000256" key="1">
    <source>
        <dbReference type="ARBA" id="ARBA00023015"/>
    </source>
</evidence>
<dbReference type="Pfam" id="PF00440">
    <property type="entry name" value="TetR_N"/>
    <property type="match status" value="1"/>
</dbReference>
<protein>
    <submittedName>
        <fullName evidence="6">TetR/AcrR family transcriptional regulator</fullName>
    </submittedName>
</protein>
<dbReference type="PANTHER" id="PTHR30055:SF234">
    <property type="entry name" value="HTH-TYPE TRANSCRIPTIONAL REGULATOR BETI"/>
    <property type="match status" value="1"/>
</dbReference>
<keyword evidence="1" id="KW-0805">Transcription regulation</keyword>
<keyword evidence="2 4" id="KW-0238">DNA-binding</keyword>
<dbReference type="PROSITE" id="PS50977">
    <property type="entry name" value="HTH_TETR_2"/>
    <property type="match status" value="1"/>
</dbReference>
<dbReference type="Proteomes" id="UP001500280">
    <property type="component" value="Unassembled WGS sequence"/>
</dbReference>
<keyword evidence="7" id="KW-1185">Reference proteome</keyword>
<dbReference type="SUPFAM" id="SSF48498">
    <property type="entry name" value="Tetracyclin repressor-like, C-terminal domain"/>
    <property type="match status" value="1"/>
</dbReference>
<evidence type="ECO:0000313" key="7">
    <source>
        <dbReference type="Proteomes" id="UP001500280"/>
    </source>
</evidence>
<evidence type="ECO:0000256" key="4">
    <source>
        <dbReference type="PROSITE-ProRule" id="PRU00335"/>
    </source>
</evidence>
<dbReference type="Gene3D" id="1.10.357.10">
    <property type="entry name" value="Tetracycline Repressor, domain 2"/>
    <property type="match status" value="1"/>
</dbReference>
<dbReference type="Gene3D" id="1.10.10.60">
    <property type="entry name" value="Homeodomain-like"/>
    <property type="match status" value="1"/>
</dbReference>
<dbReference type="PRINTS" id="PR00455">
    <property type="entry name" value="HTHTETR"/>
</dbReference>
<dbReference type="RefSeq" id="WP_344163499.1">
    <property type="nucleotide sequence ID" value="NZ_BAAANF010000026.1"/>
</dbReference>
<accession>A0ABN2J0W2</accession>
<dbReference type="InterPro" id="IPR036271">
    <property type="entry name" value="Tet_transcr_reg_TetR-rel_C_sf"/>
</dbReference>
<evidence type="ECO:0000259" key="5">
    <source>
        <dbReference type="PROSITE" id="PS50977"/>
    </source>
</evidence>
<feature type="domain" description="HTH tetR-type" evidence="5">
    <location>
        <begin position="1"/>
        <end position="61"/>
    </location>
</feature>
<dbReference type="InterPro" id="IPR009057">
    <property type="entry name" value="Homeodomain-like_sf"/>
</dbReference>
<keyword evidence="3" id="KW-0804">Transcription</keyword>
<dbReference type="InterPro" id="IPR001647">
    <property type="entry name" value="HTH_TetR"/>
</dbReference>
<evidence type="ECO:0000256" key="3">
    <source>
        <dbReference type="ARBA" id="ARBA00023163"/>
    </source>
</evidence>
<evidence type="ECO:0000313" key="6">
    <source>
        <dbReference type="EMBL" id="GAA1715767.1"/>
    </source>
</evidence>